<sequence>MISTRFYLENLLLPPVLAGIRDQSQLRYPIGPDIAIAWTTHLDVADTAAAAFQRGPMAPDLVTVGHLPPLRGKDLAHGFSQHEGRTIEFQPITPTEFGTAIEPIIGAAAALAVTALYASLADVPEISFDTTDSAQQQLGLSPRSVERWLSDLRV</sequence>
<protein>
    <submittedName>
        <fullName evidence="1">Uncharacterized protein</fullName>
    </submittedName>
</protein>
<dbReference type="InterPro" id="IPR036291">
    <property type="entry name" value="NAD(P)-bd_dom_sf"/>
</dbReference>
<gene>
    <name evidence="1" type="ORF">NN4_87940</name>
</gene>
<keyword evidence="2" id="KW-1185">Reference proteome</keyword>
<evidence type="ECO:0000313" key="2">
    <source>
        <dbReference type="Proteomes" id="UP000321424"/>
    </source>
</evidence>
<evidence type="ECO:0000313" key="1">
    <source>
        <dbReference type="EMBL" id="GEM44275.1"/>
    </source>
</evidence>
<comment type="caution">
    <text evidence="1">The sequence shown here is derived from an EMBL/GenBank/DDBJ whole genome shotgun (WGS) entry which is preliminary data.</text>
</comment>
<dbReference type="AlphaFoldDB" id="A0A511MUJ9"/>
<dbReference type="SUPFAM" id="SSF51735">
    <property type="entry name" value="NAD(P)-binding Rossmann-fold domains"/>
    <property type="match status" value="1"/>
</dbReference>
<accession>A0A511MUJ9</accession>
<name>A0A511MUJ9_9NOCA</name>
<organism evidence="1 2">
    <name type="scientific">Nocardia ninae NBRC 108245</name>
    <dbReference type="NCBI Taxonomy" id="1210091"/>
    <lineage>
        <taxon>Bacteria</taxon>
        <taxon>Bacillati</taxon>
        <taxon>Actinomycetota</taxon>
        <taxon>Actinomycetes</taxon>
        <taxon>Mycobacteriales</taxon>
        <taxon>Nocardiaceae</taxon>
        <taxon>Nocardia</taxon>
    </lineage>
</organism>
<reference evidence="1 2" key="1">
    <citation type="submission" date="2019-07" db="EMBL/GenBank/DDBJ databases">
        <title>Whole genome shotgun sequence of Nocardia ninae NBRC 108245.</title>
        <authorList>
            <person name="Hosoyama A."/>
            <person name="Uohara A."/>
            <person name="Ohji S."/>
            <person name="Ichikawa N."/>
        </authorList>
    </citation>
    <scope>NUCLEOTIDE SEQUENCE [LARGE SCALE GENOMIC DNA]</scope>
    <source>
        <strain evidence="1 2">NBRC 108245</strain>
    </source>
</reference>
<dbReference type="Gene3D" id="3.40.50.720">
    <property type="entry name" value="NAD(P)-binding Rossmann-like Domain"/>
    <property type="match status" value="1"/>
</dbReference>
<dbReference type="RefSeq" id="WP_147144271.1">
    <property type="nucleotide sequence ID" value="NZ_BJXA01000152.1"/>
</dbReference>
<proteinExistence type="predicted"/>
<dbReference type="EMBL" id="BJXA01000152">
    <property type="protein sequence ID" value="GEM44275.1"/>
    <property type="molecule type" value="Genomic_DNA"/>
</dbReference>
<dbReference type="Proteomes" id="UP000321424">
    <property type="component" value="Unassembled WGS sequence"/>
</dbReference>
<dbReference type="OrthoDB" id="319724at2"/>